<evidence type="ECO:0000256" key="11">
    <source>
        <dbReference type="ARBA" id="ARBA00022843"/>
    </source>
</evidence>
<dbReference type="InterPro" id="IPR046673">
    <property type="entry name" value="ToxA_N"/>
</dbReference>
<comment type="catalytic activity">
    <reaction evidence="1">
        <text>S-ubiquitinyl-[E2 ubiquitin-conjugating enzyme]-L-cysteine + [acceptor protein]-L-lysine = [E2 ubiquitin-conjugating enzyme]-L-cysteine + N(6)-ubiquitinyl-[acceptor protein]-L-lysine.</text>
        <dbReference type="EC" id="2.3.2.27"/>
    </reaction>
</comment>
<accession>W0MSY7</accession>
<evidence type="ECO:0000256" key="7">
    <source>
        <dbReference type="ARBA" id="ARBA00022614"/>
    </source>
</evidence>
<sequence length="1634" mass="183201">MLTTQYNTPETQASPDEPASLATPHQLDSAPFDAEHPNAEFIRVNLPAWYSSAPAALRQALHASQQKARRSAQALEPVRNRLLSAQAFAAPVLSQAFFERFKLALDVEAFQLMTWRYDSAWKPAPLEQTLLQAALQNFALSNRSRFDPYSAILRTGGLRYWLIDAAQRRYKVEYHDRQDISLEQFADFCHELDLGSQYQTHLDSVFKPASPDAAKAVASAFIDSERDAVEVLAHLALMKGDITDAAYQMLLNAVKSAVQPKWDGKGLRYCQLHMLDTYAFSGCLLHGALLIQQDVPDPDSGPCLVYMPSEPSHPIKQYASIRAFNASLVQAFDSDTYRHYFSRFISLSQSPEFFTRLESRLYPAKNRTLDVNADLVLKAQSFSEPPFELLYEHLLSKTYGDSRAIAVPSAHVDQQAQDALLESLKNNGMNLLNAAGLFVPVLGEVMALVALYQLASEVFVAYEDWTHGEHEEAMQHVYNIGENVAQMLVVGTVIGAVNALEPSMFIESLVQKRVDGSVRLGKPTVDAFADPVRLPEDLSLDALGLYEHDGKMWLPLGGKLYRVEPDASRAYWRIKHPSNERSYSPRLTHNGAGAWRHEWENPMGWDEVTAFKRLNATCNAFTEDEVRKVLRITGSNEALLRQIHVENYQPPALLRDAIQRVEIERELQGCIDTLNAEDLSAVSVSHIEPWMKLLVSSPRWQKARGLLLIDADGVMLDAWNTGSHMTLSSHVVGPTSDLSQVLGQLLDGMTPGEITLLTGSGSTDKAVQVRALKNYLADYAQRHVERLIDGVYALKSRTGDPLVELIQRDFSSLPSSVALEIIDMASEAEKTQMASTKRIPLTLAEHAREYQQQLRINRANEGFYRSSTDNPDTYRAGLGVLQYVPGWRGDISIDLLRDTLEGDEISSIGSDQATAMHRILVKTEKGFQSFNPSGDSLGEVNPRFFSALLNILPDEVRSSIELPLNADEQQLRSLLRRMASDRRDRVAGILRIQPVRPGIKWPQRLPDGRIGYPLSGRLRGFFRRLGIGASSHSPELAVRGLYPDFSDAEVSSFLDQLRAEHTGPASQSASFVRQKLRRLTDELHNLQTTLDAWVAEAALSSQRRPREAAAMRIKSCWKRLSARCRNHQGDFLGYMLDLDNLRVGNMPDISADFSHVVALKAGNMRLNSSTVDAFLGKFKSLQSLVLDFNDLQVIPESVGRMTQLVELSLRHNPLVWTEASNAILQNLHQLEVLDLNFCSIGPNSRLAAVNSLRMLFLRATGIEMLPQWNWRSTDLIRLDLRDNRISEITAQELANLPHSLNENRMRIHLNGNPLSAATLERIRLFRESRLRPRLGISHSNHSLQDAPANAIWLAGSSGEQLAARMELWQGLLASPGSADFFQVLSDLASSADFLNDREDLTTRVWAMIEAATANSELRMQLFDLAAHPQTCGDGLALIFGDMEVRVRMLSIMSSTTAIAQPEEMFRLTRGLDRLDQVEKIARRDIALRRARHEPVDEAEVRLAYRTGLQKRLALPSQSRTMLFRNLAGVSDANLNAAYSEIIAREGTQAFFESLIEREFWISYLEARYDRDFAPAKVPFLQRLNALDELPPNEQSDQQYLDQIALISEERRQAVNDLAISLSRHIAEAVNMTPQ</sequence>
<dbReference type="Proteomes" id="UP000019089">
    <property type="component" value="Chromosome"/>
</dbReference>
<feature type="active site" description="Glycyl thioester intermediate" evidence="14">
    <location>
        <position position="1431"/>
    </location>
</feature>
<dbReference type="HOGENOM" id="CLU_000909_1_0_6"/>
<keyword evidence="7" id="KW-0433">Leucine-rich repeat</keyword>
<evidence type="ECO:0000256" key="4">
    <source>
        <dbReference type="ARBA" id="ARBA00009868"/>
    </source>
</evidence>
<dbReference type="EMBL" id="CP007014">
    <property type="protein sequence ID" value="AHG39886.1"/>
    <property type="molecule type" value="Genomic_DNA"/>
</dbReference>
<dbReference type="Pfam" id="PF14496">
    <property type="entry name" value="NEL"/>
    <property type="match status" value="1"/>
</dbReference>
<dbReference type="Gene3D" id="3.80.10.10">
    <property type="entry name" value="Ribonuclease Inhibitor"/>
    <property type="match status" value="1"/>
</dbReference>
<comment type="PTM">
    <text evidence="14">Ubiquitinated in the presence of host E1 ubiquitin-activating enzyme, E2 ubiquitin-conjugating enzyme and ubiquitin.</text>
</comment>
<evidence type="ECO:0000313" key="19">
    <source>
        <dbReference type="Proteomes" id="UP000019089"/>
    </source>
</evidence>
<evidence type="ECO:0000256" key="15">
    <source>
        <dbReference type="SAM" id="Coils"/>
    </source>
</evidence>
<keyword evidence="12" id="KW-0843">Virulence</keyword>
<keyword evidence="6 14" id="KW-0964">Secreted</keyword>
<dbReference type="InterPro" id="IPR029487">
    <property type="entry name" value="NEL_dom"/>
</dbReference>
<comment type="similarity">
    <text evidence="4 14">Belongs to the LRR-containing bacterial E3 ligase family.</text>
</comment>
<feature type="domain" description="NEL" evidence="17">
    <location>
        <begin position="1344"/>
        <end position="1634"/>
    </location>
</feature>
<dbReference type="InterPro" id="IPR051071">
    <property type="entry name" value="LRR-bact_E3_ubiq_ligases"/>
</dbReference>
<evidence type="ECO:0000256" key="16">
    <source>
        <dbReference type="SAM" id="MobiDB-lite"/>
    </source>
</evidence>
<dbReference type="RefSeq" id="WP_025389109.1">
    <property type="nucleotide sequence ID" value="NZ_CP007014.1"/>
</dbReference>
<feature type="coiled-coil region" evidence="15">
    <location>
        <begin position="1069"/>
        <end position="1096"/>
    </location>
</feature>
<evidence type="ECO:0000259" key="17">
    <source>
        <dbReference type="PROSITE" id="PS52053"/>
    </source>
</evidence>
<evidence type="ECO:0000256" key="8">
    <source>
        <dbReference type="ARBA" id="ARBA00022679"/>
    </source>
</evidence>
<evidence type="ECO:0000256" key="1">
    <source>
        <dbReference type="ARBA" id="ARBA00000900"/>
    </source>
</evidence>
<dbReference type="InterPro" id="IPR032675">
    <property type="entry name" value="LRR_dom_sf"/>
</dbReference>
<feature type="compositionally biased region" description="Polar residues" evidence="16">
    <location>
        <begin position="1"/>
        <end position="14"/>
    </location>
</feature>
<proteinExistence type="inferred from homology"/>
<evidence type="ECO:0000256" key="6">
    <source>
        <dbReference type="ARBA" id="ARBA00022525"/>
    </source>
</evidence>
<dbReference type="PANTHER" id="PTHR47114">
    <property type="match status" value="1"/>
</dbReference>
<evidence type="ECO:0000256" key="3">
    <source>
        <dbReference type="ARBA" id="ARBA00004613"/>
    </source>
</evidence>
<keyword evidence="13 14" id="KW-1035">Host cytoplasm</keyword>
<evidence type="ECO:0000256" key="2">
    <source>
        <dbReference type="ARBA" id="ARBA00004192"/>
    </source>
</evidence>
<dbReference type="eggNOG" id="COG4886">
    <property type="taxonomic scope" value="Bacteria"/>
</dbReference>
<feature type="region of interest" description="Disordered" evidence="16">
    <location>
        <begin position="1"/>
        <end position="32"/>
    </location>
</feature>
<keyword evidence="15" id="KW-0175">Coiled coil</keyword>
<keyword evidence="8 14" id="KW-0808">Transferase</keyword>
<evidence type="ECO:0000256" key="12">
    <source>
        <dbReference type="ARBA" id="ARBA00023026"/>
    </source>
</evidence>
<keyword evidence="9" id="KW-0677">Repeat</keyword>
<evidence type="ECO:0000256" key="13">
    <source>
        <dbReference type="ARBA" id="ARBA00023200"/>
    </source>
</evidence>
<reference evidence="18 19" key="1">
    <citation type="submission" date="2013-12" db="EMBL/GenBank/DDBJ databases">
        <title>Interactions Between Genome Architecture and Virulence Genes in Pseudomonas syringae, strain CC1557 as a model.</title>
        <authorList>
            <person name="Baltrus D."/>
            <person name="Hockett K."/>
            <person name="Karlsrud E."/>
            <person name="Dougherty K."/>
            <person name="Nishimura M."/>
        </authorList>
    </citation>
    <scope>NUCLEOTIDE SEQUENCE [LARGE SCALE GENOMIC DNA]</scope>
    <source>
        <strain evidence="18 19">CC1557</strain>
    </source>
</reference>
<dbReference type="GO" id="GO:0061630">
    <property type="term" value="F:ubiquitin protein ligase activity"/>
    <property type="evidence" value="ECO:0007669"/>
    <property type="project" value="UniProtKB-EC"/>
</dbReference>
<dbReference type="Gene3D" id="1.20.58.360">
    <property type="entry name" value="Shigella T3SS effector IpaH defines"/>
    <property type="match status" value="1"/>
</dbReference>
<dbReference type="GO" id="GO:0030430">
    <property type="term" value="C:host cell cytoplasm"/>
    <property type="evidence" value="ECO:0007669"/>
    <property type="project" value="UniProtKB-SubCell"/>
</dbReference>
<dbReference type="GO" id="GO:0016567">
    <property type="term" value="P:protein ubiquitination"/>
    <property type="evidence" value="ECO:0007669"/>
    <property type="project" value="InterPro"/>
</dbReference>
<keyword evidence="10 14" id="KW-0833">Ubl conjugation pathway</keyword>
<evidence type="ECO:0000256" key="14">
    <source>
        <dbReference type="PROSITE-ProRule" id="PRU01398"/>
    </source>
</evidence>
<name>W0MSY7_PSESX</name>
<keyword evidence="11 14" id="KW-0832">Ubl conjugation</keyword>
<gene>
    <name evidence="18" type="ORF">N018_06360</name>
</gene>
<comment type="subcellular location">
    <subcellularLocation>
        <location evidence="2">Host cytoplasm</location>
    </subcellularLocation>
    <subcellularLocation>
        <location evidence="3">Secreted</location>
    </subcellularLocation>
</comment>
<dbReference type="KEGG" id="psyr:N018_06360"/>
<organism evidence="18 19">
    <name type="scientific">Pseudomonas syringae CC1557</name>
    <dbReference type="NCBI Taxonomy" id="1357279"/>
    <lineage>
        <taxon>Bacteria</taxon>
        <taxon>Pseudomonadati</taxon>
        <taxon>Pseudomonadota</taxon>
        <taxon>Gammaproteobacteria</taxon>
        <taxon>Pseudomonadales</taxon>
        <taxon>Pseudomonadaceae</taxon>
        <taxon>Pseudomonas</taxon>
        <taxon>Pseudomonas syringae</taxon>
    </lineage>
</organism>
<evidence type="ECO:0000256" key="9">
    <source>
        <dbReference type="ARBA" id="ARBA00022737"/>
    </source>
</evidence>
<dbReference type="EC" id="2.3.2.27" evidence="5"/>
<dbReference type="SUPFAM" id="SSF52058">
    <property type="entry name" value="L domain-like"/>
    <property type="match status" value="1"/>
</dbReference>
<dbReference type="STRING" id="1357279.N018_06360"/>
<dbReference type="PANTHER" id="PTHR47114:SF2">
    <property type="entry name" value="OLIGODENDROCYTE-MYELIN GLYCOPROTEIN"/>
    <property type="match status" value="1"/>
</dbReference>
<evidence type="ECO:0000313" key="18">
    <source>
        <dbReference type="EMBL" id="AHG39886.1"/>
    </source>
</evidence>
<dbReference type="PROSITE" id="PS52053">
    <property type="entry name" value="NEL"/>
    <property type="match status" value="1"/>
</dbReference>
<evidence type="ECO:0000256" key="10">
    <source>
        <dbReference type="ARBA" id="ARBA00022786"/>
    </source>
</evidence>
<dbReference type="Pfam" id="PF20178">
    <property type="entry name" value="ToxA_N"/>
    <property type="match status" value="1"/>
</dbReference>
<dbReference type="GO" id="GO:0005576">
    <property type="term" value="C:extracellular region"/>
    <property type="evidence" value="ECO:0007669"/>
    <property type="project" value="UniProtKB-SubCell"/>
</dbReference>
<evidence type="ECO:0000256" key="5">
    <source>
        <dbReference type="ARBA" id="ARBA00012483"/>
    </source>
</evidence>
<protein>
    <recommendedName>
        <fullName evidence="5">RING-type E3 ubiquitin transferase</fullName>
        <ecNumber evidence="5">2.3.2.27</ecNumber>
    </recommendedName>
</protein>